<feature type="region of interest" description="Disordered" evidence="1">
    <location>
        <begin position="506"/>
        <end position="525"/>
    </location>
</feature>
<dbReference type="PANTHER" id="PTHR34630:SF103">
    <property type="entry name" value="AND NB-ARC DOMAIN DISEASE RESISTANCE PROTEIN, PUTATIVE-RELATED"/>
    <property type="match status" value="1"/>
</dbReference>
<evidence type="ECO:0000313" key="2">
    <source>
        <dbReference type="EMBL" id="KAI5060336.1"/>
    </source>
</evidence>
<comment type="caution">
    <text evidence="2">The sequence shown here is derived from an EMBL/GenBank/DDBJ whole genome shotgun (WGS) entry which is preliminary data.</text>
</comment>
<sequence>MKLEEENCTKTPVRAMTFEVKEGCETIDLKNFSNLKAAVVTNCRSVVTFRIAGLTALAVLDISGFRQLPKLECYDLDNLHASWRNVKMLNLESGRDAIDKWQQSSSIVPTYNLQASSIFNLLHPFKNYVSAFMKQPFSLELAKHMKGLQVLHLKNTGITDLDDMGSCSWPHLQELQVEEYLLERFRLGHLPVLQKLEFNSCELWSSLEKKRKRGILLEGKDLLKGCPALQTVDITSDLFKSVGLMKPTWRSVRSLSLIDVSSAMELVDIASSAHSLEELVIEVKFGLRALPSLRNLEIDDLSEPNCFSGLVHLQVLNLEQYHLIGGSKLQRGVDFNSLGFEGLSNLESLTIAVVDKSLVLNLKQCLGGSKLQSGGTAHISGASPTVDLVHVKRNVNQESHGWPTLLLDTLHLSDIPARHSLTEVELKGLRHVRRIEGIECFTNLRSLEISWCPFLEELHSLHALEEIKSLEITHCVKLKAVQGCGNMTKLKTLRLNGCESMEQLPFTDHRSSSSDKASPHEDLGTNSDEAWRRVLLVDDEERRSLMDHLPKVLRGLPLRYFRKIYRQEG</sequence>
<dbReference type="AlphaFoldDB" id="A0A9D4U2C4"/>
<protein>
    <submittedName>
        <fullName evidence="2">Uncharacterized protein</fullName>
    </submittedName>
</protein>
<keyword evidence="3" id="KW-1185">Reference proteome</keyword>
<dbReference type="PANTHER" id="PTHR34630">
    <property type="entry name" value="OS11G0677101 PROTEIN"/>
    <property type="match status" value="1"/>
</dbReference>
<name>A0A9D4U2C4_ADICA</name>
<accession>A0A9D4U2C4</accession>
<dbReference type="Gene3D" id="3.80.10.10">
    <property type="entry name" value="Ribonuclease Inhibitor"/>
    <property type="match status" value="2"/>
</dbReference>
<dbReference type="InterPro" id="IPR032675">
    <property type="entry name" value="LRR_dom_sf"/>
</dbReference>
<dbReference type="Proteomes" id="UP000886520">
    <property type="component" value="Chromosome 24"/>
</dbReference>
<organism evidence="2 3">
    <name type="scientific">Adiantum capillus-veneris</name>
    <name type="common">Maidenhair fern</name>
    <dbReference type="NCBI Taxonomy" id="13818"/>
    <lineage>
        <taxon>Eukaryota</taxon>
        <taxon>Viridiplantae</taxon>
        <taxon>Streptophyta</taxon>
        <taxon>Embryophyta</taxon>
        <taxon>Tracheophyta</taxon>
        <taxon>Polypodiopsida</taxon>
        <taxon>Polypodiidae</taxon>
        <taxon>Polypodiales</taxon>
        <taxon>Pteridineae</taxon>
        <taxon>Pteridaceae</taxon>
        <taxon>Vittarioideae</taxon>
        <taxon>Adiantum</taxon>
    </lineage>
</organism>
<gene>
    <name evidence="2" type="ORF">GOP47_0024756</name>
</gene>
<dbReference type="SUPFAM" id="SSF52058">
    <property type="entry name" value="L domain-like"/>
    <property type="match status" value="1"/>
</dbReference>
<dbReference type="EMBL" id="JABFUD020000024">
    <property type="protein sequence ID" value="KAI5060336.1"/>
    <property type="molecule type" value="Genomic_DNA"/>
</dbReference>
<evidence type="ECO:0000313" key="3">
    <source>
        <dbReference type="Proteomes" id="UP000886520"/>
    </source>
</evidence>
<feature type="compositionally biased region" description="Basic and acidic residues" evidence="1">
    <location>
        <begin position="507"/>
        <end position="525"/>
    </location>
</feature>
<reference evidence="2" key="1">
    <citation type="submission" date="2021-01" db="EMBL/GenBank/DDBJ databases">
        <title>Adiantum capillus-veneris genome.</title>
        <authorList>
            <person name="Fang Y."/>
            <person name="Liao Q."/>
        </authorList>
    </citation>
    <scope>NUCLEOTIDE SEQUENCE</scope>
    <source>
        <strain evidence="2">H3</strain>
        <tissue evidence="2">Leaf</tissue>
    </source>
</reference>
<proteinExistence type="predicted"/>
<evidence type="ECO:0000256" key="1">
    <source>
        <dbReference type="SAM" id="MobiDB-lite"/>
    </source>
</evidence>